<dbReference type="Proteomes" id="UP000481288">
    <property type="component" value="Unassembled WGS sequence"/>
</dbReference>
<comment type="caution">
    <text evidence="1">The sequence shown here is derived from an EMBL/GenBank/DDBJ whole genome shotgun (WGS) entry which is preliminary data.</text>
</comment>
<reference evidence="1 2" key="1">
    <citation type="submission" date="2018-05" db="EMBL/GenBank/DDBJ databases">
        <title>Whole genome sequencing for identification of molecular markers to develop diagnostic detection tools for the regulated plant pathogen Lachnellula willkommii.</title>
        <authorList>
            <person name="Giroux E."/>
            <person name="Bilodeau G."/>
        </authorList>
    </citation>
    <scope>NUCLEOTIDE SEQUENCE [LARGE SCALE GENOMIC DNA]</scope>
    <source>
        <strain evidence="1 2">CBS 625.97</strain>
    </source>
</reference>
<dbReference type="PANTHER" id="PTHR14614:SF132">
    <property type="entry name" value="PROTEIN-LYSINE METHYLTRANSFERASE C42C1.13"/>
    <property type="match status" value="1"/>
</dbReference>
<dbReference type="OrthoDB" id="413520at2759"/>
<organism evidence="1 2">
    <name type="scientific">Lachnellula cervina</name>
    <dbReference type="NCBI Taxonomy" id="1316786"/>
    <lineage>
        <taxon>Eukaryota</taxon>
        <taxon>Fungi</taxon>
        <taxon>Dikarya</taxon>
        <taxon>Ascomycota</taxon>
        <taxon>Pezizomycotina</taxon>
        <taxon>Leotiomycetes</taxon>
        <taxon>Helotiales</taxon>
        <taxon>Lachnaceae</taxon>
        <taxon>Lachnellula</taxon>
    </lineage>
</organism>
<dbReference type="SUPFAM" id="SSF53335">
    <property type="entry name" value="S-adenosyl-L-methionine-dependent methyltransferases"/>
    <property type="match status" value="1"/>
</dbReference>
<dbReference type="GO" id="GO:0005829">
    <property type="term" value="C:cytosol"/>
    <property type="evidence" value="ECO:0007669"/>
    <property type="project" value="TreeGrafter"/>
</dbReference>
<accession>A0A7D8Z559</accession>
<dbReference type="AlphaFoldDB" id="A0A7D8Z559"/>
<gene>
    <name evidence="1" type="ORF">LCER1_G007072</name>
</gene>
<keyword evidence="2" id="KW-1185">Reference proteome</keyword>
<dbReference type="Pfam" id="PF10294">
    <property type="entry name" value="Methyltransf_16"/>
    <property type="match status" value="1"/>
</dbReference>
<dbReference type="GO" id="GO:0008757">
    <property type="term" value="F:S-adenosylmethionine-dependent methyltransferase activity"/>
    <property type="evidence" value="ECO:0007669"/>
    <property type="project" value="UniProtKB-ARBA"/>
</dbReference>
<dbReference type="EMBL" id="QGMG01000528">
    <property type="protein sequence ID" value="TVY52929.1"/>
    <property type="molecule type" value="Genomic_DNA"/>
</dbReference>
<name>A0A7D8Z559_9HELO</name>
<protein>
    <submittedName>
        <fullName evidence="1">UPF0665 family protein C23C4.06c</fullName>
    </submittedName>
</protein>
<evidence type="ECO:0000313" key="2">
    <source>
        <dbReference type="Proteomes" id="UP000481288"/>
    </source>
</evidence>
<dbReference type="Gene3D" id="3.40.50.150">
    <property type="entry name" value="Vaccinia Virus protein VP39"/>
    <property type="match status" value="1"/>
</dbReference>
<sequence>MHYIRFLKPPRLLGGRRGNAPSVLKAKVTVTTDLGESFLWANVDLVVELTDGTGKRVLERGKGYTWKGSEGMRSLEVELFIPAFRGKESGGMLRMLVRPKEDFLAVENSERILGDSNEHEDTGKMGCVMAVRSMAIEIPSNQSLPISTTTSMAERTFRFGKSEIHIWEETGESIARHIWYACTTQNTHRDAGLLLSAYLASISDPSSQKASPQFPSLQRTLFQKDLKIIELGAGCGIVGITLSTFFEKQISQILLTDLPEASEILAQNLSPLSLSSPSPNTSNSNPPKISHQVLDWSSPLPQNISETKWDMVVVADCTYNPDVVPDLVRTLARLGEASAGMLVLLAMKVRHDSEMVFFELMVQGGFVVLEKCKMALPVLGGGGGGGGEDIEVFVFAVG</sequence>
<dbReference type="InterPro" id="IPR019410">
    <property type="entry name" value="Methyltransf_16"/>
</dbReference>
<evidence type="ECO:0000313" key="1">
    <source>
        <dbReference type="EMBL" id="TVY52929.1"/>
    </source>
</evidence>
<proteinExistence type="predicted"/>
<dbReference type="InterPro" id="IPR029063">
    <property type="entry name" value="SAM-dependent_MTases_sf"/>
</dbReference>
<dbReference type="PANTHER" id="PTHR14614">
    <property type="entry name" value="HEPATOCELLULAR CARCINOMA-ASSOCIATED ANTIGEN"/>
    <property type="match status" value="1"/>
</dbReference>